<evidence type="ECO:0000256" key="8">
    <source>
        <dbReference type="ARBA" id="ARBA00023306"/>
    </source>
</evidence>
<sequence>MARKRYIKSKKAKPKHALLKKIARSKVFLIAASALGIAILLIGFFAFSPIFQIQNIHIDGAQSVLSDDLLRIAQQKIGRSFGAMQINNIFWADLSSVAHAMALSNPKIASVAISRKLPHSLSIQVVERYPAGIWCRQDGQCFFLDTEGIAYENTERDVGRLIVEDADEALPVRLGAQAIAKDRLDILLIVYRQLQQVFVLHEEHLGIEKIVLKNSSKGDIHTTEGWSVYMDLYEKVDWQIEKLVLVLKEQIPQKKRSQLEYIDLRFGDQAYVKYK</sequence>
<evidence type="ECO:0000256" key="4">
    <source>
        <dbReference type="ARBA" id="ARBA00022618"/>
    </source>
</evidence>
<keyword evidence="5 9" id="KW-0812">Transmembrane</keyword>
<evidence type="ECO:0000313" key="12">
    <source>
        <dbReference type="Proteomes" id="UP000178092"/>
    </source>
</evidence>
<dbReference type="PROSITE" id="PS51779">
    <property type="entry name" value="POTRA"/>
    <property type="match status" value="1"/>
</dbReference>
<protein>
    <recommendedName>
        <fullName evidence="10">POTRA domain-containing protein</fullName>
    </recommendedName>
</protein>
<reference evidence="11 12" key="1">
    <citation type="journal article" date="2016" name="Nat. Commun.">
        <title>Thousands of microbial genomes shed light on interconnected biogeochemical processes in an aquifer system.</title>
        <authorList>
            <person name="Anantharaman K."/>
            <person name="Brown C.T."/>
            <person name="Hug L.A."/>
            <person name="Sharon I."/>
            <person name="Castelle C.J."/>
            <person name="Probst A.J."/>
            <person name="Thomas B.C."/>
            <person name="Singh A."/>
            <person name="Wilkins M.J."/>
            <person name="Karaoz U."/>
            <person name="Brodie E.L."/>
            <person name="Williams K.H."/>
            <person name="Hubbard S.S."/>
            <person name="Banfield J.F."/>
        </authorList>
    </citation>
    <scope>NUCLEOTIDE SEQUENCE [LARGE SCALE GENOMIC DNA]</scope>
</reference>
<dbReference type="InterPro" id="IPR005548">
    <property type="entry name" value="Cell_div_FtsQ/DivIB_C"/>
</dbReference>
<evidence type="ECO:0000256" key="1">
    <source>
        <dbReference type="ARBA" id="ARBA00004370"/>
    </source>
</evidence>
<dbReference type="InterPro" id="IPR013685">
    <property type="entry name" value="POTRA_FtsQ_type"/>
</dbReference>
<feature type="domain" description="POTRA" evidence="10">
    <location>
        <begin position="51"/>
        <end position="128"/>
    </location>
</feature>
<dbReference type="EMBL" id="MHTV01000005">
    <property type="protein sequence ID" value="OHA67737.1"/>
    <property type="molecule type" value="Genomic_DNA"/>
</dbReference>
<evidence type="ECO:0000256" key="5">
    <source>
        <dbReference type="ARBA" id="ARBA00022692"/>
    </source>
</evidence>
<name>A0A1G2R4T1_9BACT</name>
<dbReference type="AlphaFoldDB" id="A0A1G2R4T1"/>
<evidence type="ECO:0000256" key="6">
    <source>
        <dbReference type="ARBA" id="ARBA00022989"/>
    </source>
</evidence>
<dbReference type="Proteomes" id="UP000178092">
    <property type="component" value="Unassembled WGS sequence"/>
</dbReference>
<dbReference type="GO" id="GO:0090529">
    <property type="term" value="P:cell septum assembly"/>
    <property type="evidence" value="ECO:0007669"/>
    <property type="project" value="InterPro"/>
</dbReference>
<dbReference type="InterPro" id="IPR026579">
    <property type="entry name" value="FtsQ"/>
</dbReference>
<evidence type="ECO:0000256" key="3">
    <source>
        <dbReference type="ARBA" id="ARBA00022519"/>
    </source>
</evidence>
<proteinExistence type="predicted"/>
<dbReference type="PANTHER" id="PTHR35851:SF1">
    <property type="entry name" value="CELL DIVISION PROTEIN FTSQ"/>
    <property type="match status" value="1"/>
</dbReference>
<feature type="transmembrane region" description="Helical" evidence="9">
    <location>
        <begin position="27"/>
        <end position="47"/>
    </location>
</feature>
<dbReference type="PANTHER" id="PTHR35851">
    <property type="entry name" value="CELL DIVISION PROTEIN FTSQ"/>
    <property type="match status" value="1"/>
</dbReference>
<dbReference type="GO" id="GO:0016020">
    <property type="term" value="C:membrane"/>
    <property type="evidence" value="ECO:0007669"/>
    <property type="project" value="UniProtKB-SubCell"/>
</dbReference>
<comment type="subcellular location">
    <subcellularLocation>
        <location evidence="1">Membrane</location>
    </subcellularLocation>
</comment>
<evidence type="ECO:0000256" key="9">
    <source>
        <dbReference type="SAM" id="Phobius"/>
    </source>
</evidence>
<keyword evidence="2" id="KW-1003">Cell membrane</keyword>
<keyword evidence="3" id="KW-0997">Cell inner membrane</keyword>
<dbReference type="Gene3D" id="3.10.20.310">
    <property type="entry name" value="membrane protein fhac"/>
    <property type="match status" value="1"/>
</dbReference>
<keyword evidence="7 9" id="KW-0472">Membrane</keyword>
<evidence type="ECO:0000313" key="11">
    <source>
        <dbReference type="EMBL" id="OHA67737.1"/>
    </source>
</evidence>
<dbReference type="InterPro" id="IPR034746">
    <property type="entry name" value="POTRA"/>
</dbReference>
<accession>A0A1G2R4T1</accession>
<dbReference type="Pfam" id="PF03799">
    <property type="entry name" value="FtsQ_DivIB_C"/>
    <property type="match status" value="1"/>
</dbReference>
<keyword evidence="4" id="KW-0132">Cell division</keyword>
<gene>
    <name evidence="11" type="ORF">A3C04_00420</name>
</gene>
<evidence type="ECO:0000256" key="7">
    <source>
        <dbReference type="ARBA" id="ARBA00023136"/>
    </source>
</evidence>
<keyword evidence="6 9" id="KW-1133">Transmembrane helix</keyword>
<keyword evidence="8" id="KW-0131">Cell cycle</keyword>
<evidence type="ECO:0000256" key="2">
    <source>
        <dbReference type="ARBA" id="ARBA00022475"/>
    </source>
</evidence>
<evidence type="ECO:0000259" key="10">
    <source>
        <dbReference type="PROSITE" id="PS51779"/>
    </source>
</evidence>
<organism evidence="11 12">
    <name type="scientific">Candidatus Wildermuthbacteria bacterium RIFCSPHIGHO2_02_FULL_45_25</name>
    <dbReference type="NCBI Taxonomy" id="1802450"/>
    <lineage>
        <taxon>Bacteria</taxon>
        <taxon>Candidatus Wildermuthiibacteriota</taxon>
    </lineage>
</organism>
<dbReference type="Pfam" id="PF08478">
    <property type="entry name" value="POTRA_1"/>
    <property type="match status" value="1"/>
</dbReference>
<comment type="caution">
    <text evidence="11">The sequence shown here is derived from an EMBL/GenBank/DDBJ whole genome shotgun (WGS) entry which is preliminary data.</text>
</comment>